<evidence type="ECO:0000256" key="4">
    <source>
        <dbReference type="ARBA" id="ARBA00023136"/>
    </source>
</evidence>
<accession>A0A444WIZ6</accession>
<dbReference type="Pfam" id="PF09685">
    <property type="entry name" value="MamF_MmsF"/>
    <property type="match status" value="1"/>
</dbReference>
<evidence type="ECO:0000256" key="3">
    <source>
        <dbReference type="ARBA" id="ARBA00022989"/>
    </source>
</evidence>
<feature type="transmembrane region" description="Helical" evidence="5">
    <location>
        <begin position="20"/>
        <end position="38"/>
    </location>
</feature>
<comment type="subcellular location">
    <subcellularLocation>
        <location evidence="1">Membrane</location>
        <topology evidence="1">Multi-pass membrane protein</topology>
    </subcellularLocation>
</comment>
<feature type="transmembrane region" description="Helical" evidence="5">
    <location>
        <begin position="102"/>
        <end position="129"/>
    </location>
</feature>
<organism evidence="6 7">
    <name type="scientific">Flavobacterium beibuense</name>
    <dbReference type="NCBI Taxonomy" id="657326"/>
    <lineage>
        <taxon>Bacteria</taxon>
        <taxon>Pseudomonadati</taxon>
        <taxon>Bacteroidota</taxon>
        <taxon>Flavobacteriia</taxon>
        <taxon>Flavobacteriales</taxon>
        <taxon>Flavobacteriaceae</taxon>
        <taxon>Flavobacterium</taxon>
    </lineage>
</organism>
<evidence type="ECO:0000256" key="1">
    <source>
        <dbReference type="ARBA" id="ARBA00004141"/>
    </source>
</evidence>
<dbReference type="EMBL" id="JUIW01000001">
    <property type="protein sequence ID" value="RYJ45704.1"/>
    <property type="molecule type" value="Genomic_DNA"/>
</dbReference>
<keyword evidence="2 5" id="KW-0812">Transmembrane</keyword>
<protein>
    <submittedName>
        <fullName evidence="6">Tic20 domain containing protein</fullName>
    </submittedName>
</protein>
<keyword evidence="4 5" id="KW-0472">Membrane</keyword>
<dbReference type="RefSeq" id="WP_129749470.1">
    <property type="nucleotide sequence ID" value="NZ_JUIW01000001.1"/>
</dbReference>
<dbReference type="InterPro" id="IPR019109">
    <property type="entry name" value="MamF_MmsF"/>
</dbReference>
<proteinExistence type="predicted"/>
<comment type="caution">
    <text evidence="6">The sequence shown here is derived from an EMBL/GenBank/DDBJ whole genome shotgun (WGS) entry which is preliminary data.</text>
</comment>
<sequence>METTANRNTAILMQLSAYTQYFIPLGNFIFPVIIWSIKKQESKFVDYNGKQIINFQLSLLVYSLLLIIIAIPLLLYTVFSGIDFNSIDAFNNMESQFTTGRISGIAAIAIIAAILLVTIKVVEFFLIIYASVKNSNGENYNYPFTIKFIK</sequence>
<reference evidence="6 7" key="1">
    <citation type="submission" date="2014-12" db="EMBL/GenBank/DDBJ databases">
        <title>Genome sequence of Flavobacterium beibuense RSKm HC5.</title>
        <authorList>
            <person name="Kim J.F."/>
            <person name="Song J.Y."/>
            <person name="Kwak M.-J."/>
            <person name="Lee S.-W."/>
        </authorList>
    </citation>
    <scope>NUCLEOTIDE SEQUENCE [LARGE SCALE GENOMIC DNA]</scope>
    <source>
        <strain evidence="6 7">RSKm HC5</strain>
    </source>
</reference>
<name>A0A444WIZ6_9FLAO</name>
<dbReference type="Proteomes" id="UP000289775">
    <property type="component" value="Unassembled WGS sequence"/>
</dbReference>
<dbReference type="OrthoDB" id="9808930at2"/>
<evidence type="ECO:0000313" key="6">
    <source>
        <dbReference type="EMBL" id="RYJ45704.1"/>
    </source>
</evidence>
<feature type="transmembrane region" description="Helical" evidence="5">
    <location>
        <begin position="59"/>
        <end position="82"/>
    </location>
</feature>
<evidence type="ECO:0000256" key="2">
    <source>
        <dbReference type="ARBA" id="ARBA00022692"/>
    </source>
</evidence>
<dbReference type="AlphaFoldDB" id="A0A444WIZ6"/>
<keyword evidence="3 5" id="KW-1133">Transmembrane helix</keyword>
<evidence type="ECO:0000313" key="7">
    <source>
        <dbReference type="Proteomes" id="UP000289775"/>
    </source>
</evidence>
<keyword evidence="7" id="KW-1185">Reference proteome</keyword>
<evidence type="ECO:0000256" key="5">
    <source>
        <dbReference type="SAM" id="Phobius"/>
    </source>
</evidence>
<gene>
    <name evidence="6" type="ORF">NU09_0296</name>
</gene>